<keyword evidence="8" id="KW-1185">Reference proteome</keyword>
<evidence type="ECO:0000313" key="7">
    <source>
        <dbReference type="EMBL" id="MCE7027081.1"/>
    </source>
</evidence>
<dbReference type="GO" id="GO:0048038">
    <property type="term" value="F:quinone binding"/>
    <property type="evidence" value="ECO:0007669"/>
    <property type="project" value="InterPro"/>
</dbReference>
<feature type="domain" description="Pyrrolo-quinoline quinone repeat" evidence="6">
    <location>
        <begin position="145"/>
        <end position="723"/>
    </location>
</feature>
<dbReference type="InterPro" id="IPR018391">
    <property type="entry name" value="PQQ_b-propeller_rpt"/>
</dbReference>
<evidence type="ECO:0000256" key="4">
    <source>
        <dbReference type="SAM" id="MobiDB-lite"/>
    </source>
</evidence>
<feature type="chain" id="PRO_5040951279" evidence="5">
    <location>
        <begin position="26"/>
        <end position="748"/>
    </location>
</feature>
<comment type="similarity">
    <text evidence="2">Belongs to the bacterial PQQ dehydrogenase family.</text>
</comment>
<evidence type="ECO:0000259" key="6">
    <source>
        <dbReference type="Pfam" id="PF01011"/>
    </source>
</evidence>
<dbReference type="InterPro" id="IPR017511">
    <property type="entry name" value="PQQ_mDH"/>
</dbReference>
<dbReference type="AlphaFoldDB" id="A0A9X1P0I1"/>
<dbReference type="Pfam" id="PF01011">
    <property type="entry name" value="PQQ"/>
    <property type="match status" value="1"/>
</dbReference>
<comment type="cofactor">
    <cofactor evidence="1">
        <name>pyrroloquinoline quinone</name>
        <dbReference type="ChEBI" id="CHEBI:58442"/>
    </cofactor>
</comment>
<feature type="signal peptide" evidence="5">
    <location>
        <begin position="1"/>
        <end position="25"/>
    </location>
</feature>
<dbReference type="PANTHER" id="PTHR32303">
    <property type="entry name" value="QUINOPROTEIN ALCOHOL DEHYDROGENASE (CYTOCHROME C)"/>
    <property type="match status" value="1"/>
</dbReference>
<evidence type="ECO:0000256" key="1">
    <source>
        <dbReference type="ARBA" id="ARBA00001931"/>
    </source>
</evidence>
<comment type="caution">
    <text evidence="7">The sequence shown here is derived from an EMBL/GenBank/DDBJ whole genome shotgun (WGS) entry which is preliminary data.</text>
</comment>
<dbReference type="GO" id="GO:0016614">
    <property type="term" value="F:oxidoreductase activity, acting on CH-OH group of donors"/>
    <property type="evidence" value="ECO:0007669"/>
    <property type="project" value="InterPro"/>
</dbReference>
<evidence type="ECO:0000313" key="8">
    <source>
        <dbReference type="Proteomes" id="UP001139035"/>
    </source>
</evidence>
<sequence>MKTARTAATSAALALVFSLAGAAFAQQEQGGGQTPAAPQYGATDEPGNASGGGASTSGNEGESNVQDDTGQSDRARSEGARDAEDTGTEQQSPNLTTEETQGGGSVERPADSEASDTAGQDEGAATAGARPQQKPDAWMQDPNSWATFNGDLMAQKYSPADEITPDNVGNLEKVWEYHTGDVSDGSGDIPTSVWSATPLFVNDTLYIGTPFYRIIALEPDTGKEKWAFDPHAKLEALTQPAMKNRGVAYWQAENAEAGDACQKIVYIGTMDAKLYGVDADTGKPCQNFGQDGMVDVNQWNTVNDKWPLSLLQAATVYHDTLFLGWAGKDWTNSAAPPGTVFALDARTGDLKWMFHALPNEVISKTGTANVWASMSIDPERGLLYIPVSSPSPNYYGGERKEKLPLATSVTALDTDTGKVVWSRQLIHHDIWDYDTDAPPTLVDIQKDGKSVPALVQTSKQGFLYVLNRETGEPIYPIEERPVPASDIPGEEASPTQPFVDRPAPVVGLDWPGVDPLADAVSFGECSRRAESYRWEGRFTPPSLQGTIAYPPTTGGSQWGGGAVDPNTGIYVVNSNSVVQIYTLIPRDEFEQKSQEGETSGYYAQGDVPYGFKLETFLNWAGMPCWKGPYGTIAAYDLKTGDRLWNEPFGQVQKYGFYMPESWGSVTIGAPVITKSGLIFIGASMDSRVRALDLKSGKVLWKALVDAPAVAMPAVYTYEGRQYVTFVAGGNTILLPTVADQVVTYALPE</sequence>
<protein>
    <submittedName>
        <fullName evidence="7">PQQ-binding-like beta-propeller repeat protein</fullName>
    </submittedName>
</protein>
<dbReference type="InterPro" id="IPR002372">
    <property type="entry name" value="PQQ_rpt_dom"/>
</dbReference>
<keyword evidence="5" id="KW-0732">Signal</keyword>
<proteinExistence type="inferred from homology"/>
<reference evidence="7" key="1">
    <citation type="submission" date="2022-01" db="EMBL/GenBank/DDBJ databases">
        <title>Jiella avicenniae sp. nov., a novel endophytic bacterium isolated from bark of Avicennia marina.</title>
        <authorList>
            <person name="Tuo L."/>
        </authorList>
    </citation>
    <scope>NUCLEOTIDE SEQUENCE</scope>
    <source>
        <strain evidence="7">CBK1P-4</strain>
    </source>
</reference>
<feature type="compositionally biased region" description="Polar residues" evidence="4">
    <location>
        <begin position="88"/>
        <end position="100"/>
    </location>
</feature>
<evidence type="ECO:0000256" key="5">
    <source>
        <dbReference type="SAM" id="SignalP"/>
    </source>
</evidence>
<dbReference type="SUPFAM" id="SSF50998">
    <property type="entry name" value="Quinoprotein alcohol dehydrogenase-like"/>
    <property type="match status" value="1"/>
</dbReference>
<dbReference type="PANTHER" id="PTHR32303:SF4">
    <property type="entry name" value="QUINOPROTEIN GLUCOSE DEHYDROGENASE"/>
    <property type="match status" value="1"/>
</dbReference>
<feature type="compositionally biased region" description="Basic and acidic residues" evidence="4">
    <location>
        <begin position="71"/>
        <end position="84"/>
    </location>
</feature>
<gene>
    <name evidence="7" type="ORF">LZD57_03680</name>
</gene>
<evidence type="ECO:0000256" key="2">
    <source>
        <dbReference type="ARBA" id="ARBA00008156"/>
    </source>
</evidence>
<dbReference type="CDD" id="cd10280">
    <property type="entry name" value="PQQ_mGDH"/>
    <property type="match status" value="1"/>
</dbReference>
<dbReference type="SMART" id="SM00564">
    <property type="entry name" value="PQQ"/>
    <property type="match status" value="5"/>
</dbReference>
<dbReference type="EMBL" id="JAJUWU010000003">
    <property type="protein sequence ID" value="MCE7027081.1"/>
    <property type="molecule type" value="Genomic_DNA"/>
</dbReference>
<evidence type="ECO:0000256" key="3">
    <source>
        <dbReference type="ARBA" id="ARBA00023002"/>
    </source>
</evidence>
<dbReference type="Gene3D" id="2.140.10.10">
    <property type="entry name" value="Quinoprotein alcohol dehydrogenase-like superfamily"/>
    <property type="match status" value="2"/>
</dbReference>
<dbReference type="InterPro" id="IPR011047">
    <property type="entry name" value="Quinoprotein_ADH-like_sf"/>
</dbReference>
<organism evidence="7 8">
    <name type="scientific">Jiella avicenniae</name>
    <dbReference type="NCBI Taxonomy" id="2907202"/>
    <lineage>
        <taxon>Bacteria</taxon>
        <taxon>Pseudomonadati</taxon>
        <taxon>Pseudomonadota</taxon>
        <taxon>Alphaproteobacteria</taxon>
        <taxon>Hyphomicrobiales</taxon>
        <taxon>Aurantimonadaceae</taxon>
        <taxon>Jiella</taxon>
    </lineage>
</organism>
<accession>A0A9X1P0I1</accession>
<feature type="region of interest" description="Disordered" evidence="4">
    <location>
        <begin position="26"/>
        <end position="147"/>
    </location>
</feature>
<dbReference type="Proteomes" id="UP001139035">
    <property type="component" value="Unassembled WGS sequence"/>
</dbReference>
<keyword evidence="3" id="KW-0560">Oxidoreductase</keyword>
<dbReference type="RefSeq" id="WP_233717762.1">
    <property type="nucleotide sequence ID" value="NZ_JAJUWU010000003.1"/>
</dbReference>
<dbReference type="GO" id="GO:0016020">
    <property type="term" value="C:membrane"/>
    <property type="evidence" value="ECO:0007669"/>
    <property type="project" value="InterPro"/>
</dbReference>
<name>A0A9X1P0I1_9HYPH</name>